<dbReference type="PANTHER" id="PTHR43283">
    <property type="entry name" value="BETA-LACTAMASE-RELATED"/>
    <property type="match status" value="1"/>
</dbReference>
<name>A0A8H6H7W0_9AGAR</name>
<dbReference type="InterPro" id="IPR012338">
    <property type="entry name" value="Beta-lactam/transpept-like"/>
</dbReference>
<gene>
    <name evidence="2" type="ORF">DFP72DRAFT_1082746</name>
</gene>
<dbReference type="AlphaFoldDB" id="A0A8H6H7W0"/>
<proteinExistence type="predicted"/>
<dbReference type="InterPro" id="IPR050789">
    <property type="entry name" value="Diverse_Enzym_Activities"/>
</dbReference>
<feature type="domain" description="Beta-lactamase-related" evidence="1">
    <location>
        <begin position="33"/>
        <end position="397"/>
    </location>
</feature>
<reference evidence="2 3" key="1">
    <citation type="submission" date="2020-07" db="EMBL/GenBank/DDBJ databases">
        <title>Comparative genomics of pyrophilous fungi reveals a link between fire events and developmental genes.</title>
        <authorList>
            <consortium name="DOE Joint Genome Institute"/>
            <person name="Steindorff A.S."/>
            <person name="Carver A."/>
            <person name="Calhoun S."/>
            <person name="Stillman K."/>
            <person name="Liu H."/>
            <person name="Lipzen A."/>
            <person name="Pangilinan J."/>
            <person name="Labutti K."/>
            <person name="Bruns T.D."/>
            <person name="Grigoriev I.V."/>
        </authorList>
    </citation>
    <scope>NUCLEOTIDE SEQUENCE [LARGE SCALE GENOMIC DNA]</scope>
    <source>
        <strain evidence="2 3">CBS 144469</strain>
    </source>
</reference>
<dbReference type="Gene3D" id="3.40.710.10">
    <property type="entry name" value="DD-peptidase/beta-lactamase superfamily"/>
    <property type="match status" value="1"/>
</dbReference>
<dbReference type="Pfam" id="PF00144">
    <property type="entry name" value="Beta-lactamase"/>
    <property type="match status" value="1"/>
</dbReference>
<dbReference type="InterPro" id="IPR001466">
    <property type="entry name" value="Beta-lactam-related"/>
</dbReference>
<organism evidence="2 3">
    <name type="scientific">Ephemerocybe angulata</name>
    <dbReference type="NCBI Taxonomy" id="980116"/>
    <lineage>
        <taxon>Eukaryota</taxon>
        <taxon>Fungi</taxon>
        <taxon>Dikarya</taxon>
        <taxon>Basidiomycota</taxon>
        <taxon>Agaricomycotina</taxon>
        <taxon>Agaricomycetes</taxon>
        <taxon>Agaricomycetidae</taxon>
        <taxon>Agaricales</taxon>
        <taxon>Agaricineae</taxon>
        <taxon>Psathyrellaceae</taxon>
        <taxon>Ephemerocybe</taxon>
    </lineage>
</organism>
<protein>
    <submittedName>
        <fullName evidence="2">Beta-lactamase/transpeptidase-like protein</fullName>
    </submittedName>
</protein>
<comment type="caution">
    <text evidence="2">The sequence shown here is derived from an EMBL/GenBank/DDBJ whole genome shotgun (WGS) entry which is preliminary data.</text>
</comment>
<evidence type="ECO:0000313" key="3">
    <source>
        <dbReference type="Proteomes" id="UP000521943"/>
    </source>
</evidence>
<dbReference type="Proteomes" id="UP000521943">
    <property type="component" value="Unassembled WGS sequence"/>
</dbReference>
<evidence type="ECO:0000313" key="2">
    <source>
        <dbReference type="EMBL" id="KAF6742033.1"/>
    </source>
</evidence>
<evidence type="ECO:0000259" key="1">
    <source>
        <dbReference type="Pfam" id="PF00144"/>
    </source>
</evidence>
<accession>A0A8H6H7W0</accession>
<dbReference type="EMBL" id="JACGCI010000206">
    <property type="protein sequence ID" value="KAF6742033.1"/>
    <property type="molecule type" value="Genomic_DNA"/>
</dbReference>
<sequence>MTMPITTLSAAGIQKLDELSNNAANTGTLPPFVFGVTSASKELYFTAQGQLDYHDASSPAVTPDSIFWICSQTKLIASIAALQLIERGALSLTTPISLHIPAFAHAVVLQYPFKVASPAHAPLKPESAVQVQHLLNHSSGLFYSLTIPDPPYAMQAGYTSAHDEKDPLGGFLKTITGNFPGIPLKFEPGSNWTYGWNSDILGFLVEAVTGLKFDKYCQDNIFKPLNLRASFHLTPPLSADLVRLTFREPDGKIVPWADQTAILEHNPDKVFAHLGGVGLYTSMRDYLTLLRHILQVKEGLPITDSRTAIIKQHTAESLFKPTLTPAGSRSLDRFNMVKSGLQFSTGLALTGEDAPGMRRKGSGWWAGWAGTSYFLDPTTGIAVVFGTQLAPPGDQEVTKLQEDLERAVYANLDYGVERKGGPGEGVPVAKL</sequence>
<dbReference type="PANTHER" id="PTHR43283:SF3">
    <property type="entry name" value="BETA-LACTAMASE FAMILY PROTEIN (AFU_ORTHOLOGUE AFUA_5G07500)"/>
    <property type="match status" value="1"/>
</dbReference>
<dbReference type="SUPFAM" id="SSF56601">
    <property type="entry name" value="beta-lactamase/transpeptidase-like"/>
    <property type="match status" value="1"/>
</dbReference>
<dbReference type="OrthoDB" id="428260at2759"/>
<keyword evidence="3" id="KW-1185">Reference proteome</keyword>